<dbReference type="STRING" id="1121416.SAMN02745220_01341"/>
<dbReference type="Proteomes" id="UP000184603">
    <property type="component" value="Unassembled WGS sequence"/>
</dbReference>
<evidence type="ECO:0000313" key="2">
    <source>
        <dbReference type="Proteomes" id="UP000184603"/>
    </source>
</evidence>
<dbReference type="EMBL" id="FRFE01000005">
    <property type="protein sequence ID" value="SHO46171.1"/>
    <property type="molecule type" value="Genomic_DNA"/>
</dbReference>
<sequence>MKNTLSPDHICFGLNRQLDESSISTYLQLIGRKEMADTLASRLTETEIHEIVDLFTVLMKRHLKEKEYHELFLRDDSHEKSSSNT</sequence>
<reference evidence="1 2" key="1">
    <citation type="submission" date="2016-12" db="EMBL/GenBank/DDBJ databases">
        <authorList>
            <person name="Song W.-J."/>
            <person name="Kurnit D.M."/>
        </authorList>
    </citation>
    <scope>NUCLEOTIDE SEQUENCE [LARGE SCALE GENOMIC DNA]</scope>
    <source>
        <strain evidence="1 2">DSM 18488</strain>
    </source>
</reference>
<proteinExistence type="predicted"/>
<dbReference type="RefSeq" id="WP_073612863.1">
    <property type="nucleotide sequence ID" value="NZ_FRFE01000005.1"/>
</dbReference>
<dbReference type="OrthoDB" id="5432565at2"/>
<gene>
    <name evidence="1" type="ORF">SAMN02745220_01341</name>
</gene>
<dbReference type="AlphaFoldDB" id="A0A1M7Y2Y3"/>
<accession>A0A1M7Y2Y3</accession>
<keyword evidence="2" id="KW-1185">Reference proteome</keyword>
<evidence type="ECO:0000313" key="1">
    <source>
        <dbReference type="EMBL" id="SHO46171.1"/>
    </source>
</evidence>
<name>A0A1M7Y2Y3_9BACT</name>
<evidence type="ECO:0008006" key="3">
    <source>
        <dbReference type="Google" id="ProtNLM"/>
    </source>
</evidence>
<organism evidence="1 2">
    <name type="scientific">Desulfopila aestuarii DSM 18488</name>
    <dbReference type="NCBI Taxonomy" id="1121416"/>
    <lineage>
        <taxon>Bacteria</taxon>
        <taxon>Pseudomonadati</taxon>
        <taxon>Thermodesulfobacteriota</taxon>
        <taxon>Desulfobulbia</taxon>
        <taxon>Desulfobulbales</taxon>
        <taxon>Desulfocapsaceae</taxon>
        <taxon>Desulfopila</taxon>
    </lineage>
</organism>
<protein>
    <recommendedName>
        <fullName evidence="3">Cytoplasmic protein</fullName>
    </recommendedName>
</protein>